<evidence type="ECO:0000313" key="1">
    <source>
        <dbReference type="EMBL" id="WTT16738.1"/>
    </source>
</evidence>
<name>A0AAU1ZWC3_9ACTN</name>
<dbReference type="EMBL" id="CP108222">
    <property type="protein sequence ID" value="WTT16738.1"/>
    <property type="molecule type" value="Genomic_DNA"/>
</dbReference>
<dbReference type="AlphaFoldDB" id="A0AAU1ZWC3"/>
<reference evidence="1" key="1">
    <citation type="submission" date="2022-10" db="EMBL/GenBank/DDBJ databases">
        <title>The complete genomes of actinobacterial strains from the NBC collection.</title>
        <authorList>
            <person name="Joergensen T.S."/>
            <person name="Alvarez Arevalo M."/>
            <person name="Sterndorff E.B."/>
            <person name="Faurdal D."/>
            <person name="Vuksanovic O."/>
            <person name="Mourched A.-S."/>
            <person name="Charusanti P."/>
            <person name="Shaw S."/>
            <person name="Blin K."/>
            <person name="Weber T."/>
        </authorList>
    </citation>
    <scope>NUCLEOTIDE SEQUENCE</scope>
    <source>
        <strain evidence="1">NBC_00093</strain>
    </source>
</reference>
<organism evidence="1">
    <name type="scientific">Streptomyces sp. NBC_00093</name>
    <dbReference type="NCBI Taxonomy" id="2975649"/>
    <lineage>
        <taxon>Bacteria</taxon>
        <taxon>Bacillati</taxon>
        <taxon>Actinomycetota</taxon>
        <taxon>Actinomycetes</taxon>
        <taxon>Kitasatosporales</taxon>
        <taxon>Streptomycetaceae</taxon>
        <taxon>Streptomyces</taxon>
    </lineage>
</organism>
<proteinExistence type="predicted"/>
<accession>A0AAU1ZWC3</accession>
<sequence length="211" mass="23297">MTSDDGAPLVEDFVCRFDFRPGWIDLTLKEGTKAEAEVLAREVVDTLSPLALEIEKSAVYDDLVERAVDLNDDIPVLAAAYYTENGEALANLMVDSYGDEGVARPNREEVQPLLLEWGNAKPKGEPQVTYLELPAGPAVRVQSRLEVKRMFGFGRKSAEFIKFAVFPPGMESLIVVTVTWETVARAEEITALVDEAVRTLRITPLVPGETE</sequence>
<gene>
    <name evidence="1" type="ORF">OHA22_15005</name>
</gene>
<protein>
    <submittedName>
        <fullName evidence="1">Uncharacterized protein</fullName>
    </submittedName>
</protein>